<dbReference type="AlphaFoldDB" id="E8M0Y4"/>
<accession>E8M0Y4</accession>
<organism evidence="1 2">
    <name type="scientific">Vibrio sinaloensis DSM 21326</name>
    <dbReference type="NCBI Taxonomy" id="945550"/>
    <lineage>
        <taxon>Bacteria</taxon>
        <taxon>Pseudomonadati</taxon>
        <taxon>Pseudomonadota</taxon>
        <taxon>Gammaproteobacteria</taxon>
        <taxon>Vibrionales</taxon>
        <taxon>Vibrionaceae</taxon>
        <taxon>Vibrio</taxon>
        <taxon>Vibrio oreintalis group</taxon>
    </lineage>
</organism>
<protein>
    <submittedName>
        <fullName evidence="1">Uncharacterized protein</fullName>
    </submittedName>
</protein>
<gene>
    <name evidence="1" type="ORF">VISI1226_20550</name>
</gene>
<dbReference type="Proteomes" id="UP000006228">
    <property type="component" value="Unassembled WGS sequence"/>
</dbReference>
<proteinExistence type="predicted"/>
<sequence length="42" mass="4724">MGSDTCMVKPPNSLAAQWPLEVGNKPDPDKFLHWVLVLFVNQ</sequence>
<reference evidence="1 2" key="1">
    <citation type="journal article" date="2012" name="Int. J. Syst. Evol. Microbiol.">
        <title>Vibrio caribbeanicus sp. nov., isolated from the marine sponge Scleritoderma cyanea.</title>
        <authorList>
            <person name="Hoffmann M."/>
            <person name="Monday S.R."/>
            <person name="Allard M.W."/>
            <person name="Strain E.A."/>
            <person name="Whittaker P."/>
            <person name="Naum M."/>
            <person name="McCarthy P.J."/>
            <person name="Lopez J.V."/>
            <person name="Fischer M."/>
            <person name="Brown E.W."/>
        </authorList>
    </citation>
    <scope>NUCLEOTIDE SEQUENCE [LARGE SCALE GENOMIC DNA]</scope>
    <source>
        <strain evidence="2">DSMZ 21326</strain>
    </source>
</reference>
<evidence type="ECO:0000313" key="1">
    <source>
        <dbReference type="EMBL" id="EGA72370.1"/>
    </source>
</evidence>
<name>E8M0Y4_PHOS4</name>
<evidence type="ECO:0000313" key="2">
    <source>
        <dbReference type="Proteomes" id="UP000006228"/>
    </source>
</evidence>
<comment type="caution">
    <text evidence="1">The sequence shown here is derived from an EMBL/GenBank/DDBJ whole genome shotgun (WGS) entry which is preliminary data.</text>
</comment>
<dbReference type="EMBL" id="AEVT01000002">
    <property type="protein sequence ID" value="EGA72370.1"/>
    <property type="molecule type" value="Genomic_DNA"/>
</dbReference>